<feature type="signal peptide" evidence="1">
    <location>
        <begin position="1"/>
        <end position="16"/>
    </location>
</feature>
<feature type="chain" id="PRO_5046438502" evidence="1">
    <location>
        <begin position="17"/>
        <end position="122"/>
    </location>
</feature>
<keyword evidence="1" id="KW-0732">Signal</keyword>
<dbReference type="SUPFAM" id="SSF81296">
    <property type="entry name" value="E set domains"/>
    <property type="match status" value="1"/>
</dbReference>
<dbReference type="InterPro" id="IPR013783">
    <property type="entry name" value="Ig-like_fold"/>
</dbReference>
<evidence type="ECO:0000313" key="2">
    <source>
        <dbReference type="EMBL" id="MFC4425502.1"/>
    </source>
</evidence>
<evidence type="ECO:0000313" key="3">
    <source>
        <dbReference type="Proteomes" id="UP001595998"/>
    </source>
</evidence>
<sequence length="122" mass="12703">MRHLFVASLLCLGALASCTPSIQGASQVTVTPMLIKVSEPAARGGTLTIQGRYLGGPATSRVRLGADERGEGGYVFPATAVRSWSDTEIVLTIPADAPVGGSWLFVEVGGLRSTGLPYSVRQ</sequence>
<dbReference type="Gene3D" id="2.60.40.10">
    <property type="entry name" value="Immunoglobulins"/>
    <property type="match status" value="1"/>
</dbReference>
<dbReference type="Proteomes" id="UP001595998">
    <property type="component" value="Unassembled WGS sequence"/>
</dbReference>
<gene>
    <name evidence="2" type="ORF">ACFOZ9_04700</name>
</gene>
<proteinExistence type="predicted"/>
<keyword evidence="3" id="KW-1185">Reference proteome</keyword>
<dbReference type="EMBL" id="JBHSEH010000005">
    <property type="protein sequence ID" value="MFC4425502.1"/>
    <property type="molecule type" value="Genomic_DNA"/>
</dbReference>
<evidence type="ECO:0000256" key="1">
    <source>
        <dbReference type="SAM" id="SignalP"/>
    </source>
</evidence>
<dbReference type="RefSeq" id="WP_380036956.1">
    <property type="nucleotide sequence ID" value="NZ_JBHSEH010000005.1"/>
</dbReference>
<name>A0ABV8XL80_9DEIO</name>
<protein>
    <submittedName>
        <fullName evidence="2">IPT/TIG domain-containing protein</fullName>
    </submittedName>
</protein>
<organism evidence="2 3">
    <name type="scientific">Deinococcus navajonensis</name>
    <dbReference type="NCBI Taxonomy" id="309884"/>
    <lineage>
        <taxon>Bacteria</taxon>
        <taxon>Thermotogati</taxon>
        <taxon>Deinococcota</taxon>
        <taxon>Deinococci</taxon>
        <taxon>Deinococcales</taxon>
        <taxon>Deinococcaceae</taxon>
        <taxon>Deinococcus</taxon>
    </lineage>
</organism>
<dbReference type="PROSITE" id="PS51257">
    <property type="entry name" value="PROKAR_LIPOPROTEIN"/>
    <property type="match status" value="1"/>
</dbReference>
<comment type="caution">
    <text evidence="2">The sequence shown here is derived from an EMBL/GenBank/DDBJ whole genome shotgun (WGS) entry which is preliminary data.</text>
</comment>
<dbReference type="InterPro" id="IPR014756">
    <property type="entry name" value="Ig_E-set"/>
</dbReference>
<accession>A0ABV8XL80</accession>
<reference evidence="3" key="1">
    <citation type="journal article" date="2019" name="Int. J. Syst. Evol. Microbiol.">
        <title>The Global Catalogue of Microorganisms (GCM) 10K type strain sequencing project: providing services to taxonomists for standard genome sequencing and annotation.</title>
        <authorList>
            <consortium name="The Broad Institute Genomics Platform"/>
            <consortium name="The Broad Institute Genome Sequencing Center for Infectious Disease"/>
            <person name="Wu L."/>
            <person name="Ma J."/>
        </authorList>
    </citation>
    <scope>NUCLEOTIDE SEQUENCE [LARGE SCALE GENOMIC DNA]</scope>
    <source>
        <strain evidence="3">CCUG 56029</strain>
    </source>
</reference>